<dbReference type="InterPro" id="IPR011990">
    <property type="entry name" value="TPR-like_helical_dom_sf"/>
</dbReference>
<evidence type="ECO:0000313" key="5">
    <source>
        <dbReference type="Proteomes" id="UP000317648"/>
    </source>
</evidence>
<dbReference type="EMBL" id="CP036433">
    <property type="protein sequence ID" value="QDU98186.1"/>
    <property type="molecule type" value="Genomic_DNA"/>
</dbReference>
<feature type="region of interest" description="Disordered" evidence="2">
    <location>
        <begin position="1044"/>
        <end position="1070"/>
    </location>
</feature>
<feature type="chain" id="PRO_5021871801" description="Tetratricopeptide repeat protein" evidence="3">
    <location>
        <begin position="33"/>
        <end position="1070"/>
    </location>
</feature>
<sequence precursor="true">MKLPPLLRKRPWMAICLLGSLFAASVAEPLRAAEPAAEFLKELRDRGYFELALIYIDKMEKNNLAPQDFRQTIGFERGVTLIRAAQTERDLVARERQLDQAQNAIREFLNANLTHDKAPDAQTQLGNLLVERARMKVEQVRRNPATAETSRAEARTLYDESHQLFVDQIEGIRTQLTNIPPNLNPKNAADANRIAKRDLLRAAYLNAQLLSAVILEETAESAVEGSEEYKTLLKGAADEFQNIYEKYRTRTAGLYARLYQARCYQKIGDHVKALSYLEDLLEQPDTPDAFRTLRLKTLNMAMISWNDESQAKYLAATIHGDKLVDTIRPDEAPQQEWLELQFNLALAHKALADKQRAEKNTKDAITNDKVAMRLMVAVSKQSGPLQKPAIQQVNEWGGNGGTIEEKELETFEEAKDAGKDVLLAWQAAAQLVTQLPARIAREKDPAEKAVLEKQLADAQKLSTEGQQKAIDYFHQALLFATPETPSRELNIVHYYLSFLNYSTGKYLEAGILGEFVARRYPSSDVARHCGRFALASYVQLHSKANPDNRVFEKRVIVDCARFLAQQWPTEDEGIIAAATLVPFLLQPPVANGAVPKESVDEAIEVVNNMPADSPKRAAVEIKVGQVQWYAFLRGYADLSNTPEAEKDARSAELTRIREQAKTLLAAGLEGSKETAEVDVKLALATLSLGQIYVFDKEFEQAVTLFEDPRIGPLKLLADKDPATDLPGYSIGVYDAALKAYMGTLATAKDPLAQIEKVKTTMNSLNASLASDENGSAKLLNIYVSLATGLKKQMAQASPSKRSELAKAFRSFLQQVEANSNDFSKLYWVAETFLNMGDGLRDKAETVSPEAKDYYEQAANAYNKILKQAAADKSYYPEDLRERGIESQIILRRASTTRARGEFAEAIEIFTDLLAKENGRLDVQIEAARTLQDWAAADDPTKFYTALAGDNWDQKQNRYTVWGWSGIVSRTAQSPKHQKEFFDAQLNVARCYYRFAATQEGDDKAKNLDSARKAIVTTMLSYPELGGRQDEYNALFEEIQQARGEKAPLGLEAERERITKTPTTPDASAGG</sequence>
<gene>
    <name evidence="4" type="ORF">Pla8534_60470</name>
</gene>
<evidence type="ECO:0000256" key="3">
    <source>
        <dbReference type="SAM" id="SignalP"/>
    </source>
</evidence>
<protein>
    <recommendedName>
        <fullName evidence="6">Tetratricopeptide repeat protein</fullName>
    </recommendedName>
</protein>
<dbReference type="AlphaFoldDB" id="A0A518E261"/>
<feature type="signal peptide" evidence="3">
    <location>
        <begin position="1"/>
        <end position="32"/>
    </location>
</feature>
<dbReference type="Proteomes" id="UP000317648">
    <property type="component" value="Chromosome"/>
</dbReference>
<evidence type="ECO:0000256" key="1">
    <source>
        <dbReference type="SAM" id="Coils"/>
    </source>
</evidence>
<keyword evidence="1" id="KW-0175">Coiled coil</keyword>
<feature type="compositionally biased region" description="Polar residues" evidence="2">
    <location>
        <begin position="1059"/>
        <end position="1070"/>
    </location>
</feature>
<dbReference type="SUPFAM" id="SSF48452">
    <property type="entry name" value="TPR-like"/>
    <property type="match status" value="1"/>
</dbReference>
<keyword evidence="3" id="KW-0732">Signal</keyword>
<accession>A0A518E261</accession>
<proteinExistence type="predicted"/>
<reference evidence="4 5" key="1">
    <citation type="submission" date="2019-02" db="EMBL/GenBank/DDBJ databases">
        <title>Deep-cultivation of Planctomycetes and their phenomic and genomic characterization uncovers novel biology.</title>
        <authorList>
            <person name="Wiegand S."/>
            <person name="Jogler M."/>
            <person name="Boedeker C."/>
            <person name="Pinto D."/>
            <person name="Vollmers J."/>
            <person name="Rivas-Marin E."/>
            <person name="Kohn T."/>
            <person name="Peeters S.H."/>
            <person name="Heuer A."/>
            <person name="Rast P."/>
            <person name="Oberbeckmann S."/>
            <person name="Bunk B."/>
            <person name="Jeske O."/>
            <person name="Meyerdierks A."/>
            <person name="Storesund J.E."/>
            <person name="Kallscheuer N."/>
            <person name="Luecker S."/>
            <person name="Lage O.M."/>
            <person name="Pohl T."/>
            <person name="Merkel B.J."/>
            <person name="Hornburger P."/>
            <person name="Mueller R.-W."/>
            <person name="Bruemmer F."/>
            <person name="Labrenz M."/>
            <person name="Spormann A.M."/>
            <person name="Op den Camp H."/>
            <person name="Overmann J."/>
            <person name="Amann R."/>
            <person name="Jetten M.S.M."/>
            <person name="Mascher T."/>
            <person name="Medema M.H."/>
            <person name="Devos D.P."/>
            <person name="Kaster A.-K."/>
            <person name="Ovreas L."/>
            <person name="Rohde M."/>
            <person name="Galperin M.Y."/>
            <person name="Jogler C."/>
        </authorList>
    </citation>
    <scope>NUCLEOTIDE SEQUENCE [LARGE SCALE GENOMIC DNA]</scope>
    <source>
        <strain evidence="4 5">Pla85_3_4</strain>
    </source>
</reference>
<dbReference type="KEGG" id="lcre:Pla8534_60470"/>
<evidence type="ECO:0000256" key="2">
    <source>
        <dbReference type="SAM" id="MobiDB-lite"/>
    </source>
</evidence>
<evidence type="ECO:0000313" key="4">
    <source>
        <dbReference type="EMBL" id="QDU98186.1"/>
    </source>
</evidence>
<dbReference type="RefSeq" id="WP_145057236.1">
    <property type="nucleotide sequence ID" value="NZ_CP036433.1"/>
</dbReference>
<keyword evidence="5" id="KW-1185">Reference proteome</keyword>
<organism evidence="4 5">
    <name type="scientific">Lignipirellula cremea</name>
    <dbReference type="NCBI Taxonomy" id="2528010"/>
    <lineage>
        <taxon>Bacteria</taxon>
        <taxon>Pseudomonadati</taxon>
        <taxon>Planctomycetota</taxon>
        <taxon>Planctomycetia</taxon>
        <taxon>Pirellulales</taxon>
        <taxon>Pirellulaceae</taxon>
        <taxon>Lignipirellula</taxon>
    </lineage>
</organism>
<dbReference type="Gene3D" id="1.25.40.10">
    <property type="entry name" value="Tetratricopeptide repeat domain"/>
    <property type="match status" value="1"/>
</dbReference>
<dbReference type="OrthoDB" id="224351at2"/>
<evidence type="ECO:0008006" key="6">
    <source>
        <dbReference type="Google" id="ProtNLM"/>
    </source>
</evidence>
<feature type="coiled-coil region" evidence="1">
    <location>
        <begin position="84"/>
        <end position="111"/>
    </location>
</feature>
<name>A0A518E261_9BACT</name>